<dbReference type="Gene3D" id="1.20.1280.50">
    <property type="match status" value="1"/>
</dbReference>
<evidence type="ECO:0000259" key="2">
    <source>
        <dbReference type="SMART" id="SM00256"/>
    </source>
</evidence>
<dbReference type="AlphaFoldDB" id="A0A0E0NVN3"/>
<dbReference type="PANTHER" id="PTHR34709:SF28">
    <property type="entry name" value="OS08G0272601 PROTEIN"/>
    <property type="match status" value="1"/>
</dbReference>
<reference evidence="4" key="1">
    <citation type="submission" date="2013-06" db="EMBL/GenBank/DDBJ databases">
        <authorList>
            <person name="Zhao Q."/>
        </authorList>
    </citation>
    <scope>NUCLEOTIDE SEQUENCE</scope>
    <source>
        <strain evidence="4">cv. W1943</strain>
    </source>
</reference>
<dbReference type="InterPro" id="IPR036047">
    <property type="entry name" value="F-box-like_dom_sf"/>
</dbReference>
<evidence type="ECO:0000313" key="3">
    <source>
        <dbReference type="EnsemblPlants" id="ORUFI03G19680.1"/>
    </source>
</evidence>
<dbReference type="HOGENOM" id="CLU_017148_3_2_1"/>
<feature type="region of interest" description="Disordered" evidence="1">
    <location>
        <begin position="1"/>
        <end position="27"/>
    </location>
</feature>
<dbReference type="PANTHER" id="PTHR34709">
    <property type="entry name" value="OS10G0396666 PROTEIN"/>
    <property type="match status" value="1"/>
</dbReference>
<dbReference type="InterPro" id="IPR001810">
    <property type="entry name" value="F-box_dom"/>
</dbReference>
<dbReference type="Pfam" id="PF00646">
    <property type="entry name" value="F-box"/>
    <property type="match status" value="1"/>
</dbReference>
<feature type="domain" description="F-box" evidence="2">
    <location>
        <begin position="35"/>
        <end position="76"/>
    </location>
</feature>
<proteinExistence type="predicted"/>
<dbReference type="EnsemblPlants" id="ORUFI03G19680.1">
    <property type="protein sequence ID" value="ORUFI03G19680.1"/>
    <property type="gene ID" value="ORUFI03G19680"/>
</dbReference>
<sequence length="537" mass="60960">MESTTTTREAKLLRRNPSDHHDSGGGGGNDLISHLSDDILAHILASLPSMTDVMRACAVSRRWRHLGARVPVLRFFCLDHDFSEQEKLDRFIAFVNNILARRADDGTSTTVVEELEISFKLFNSRCMSGGSKRVVPSVDVAQVDAWIQYGMQHVSKSFTLQLNYMLPLNLHNSNSSNGCMQVLGSNKLMITCGGGATRLESMVLSLNKACLRRLPTNVTLDSLVHLTLEDVDDLNQLLSTARCPSLRKLCLHKLTVSPATTTDQSLHLESNELLKVSLDWIWSRALVLELRTPRLRVFHTRNASIGRLVISAPRLEELTFFYTRVASIVQVEDMPCVRIFETEMSSLRRPECNDHVNQTRIRLLRCCKFLQFLTLHLTITQKDGHDSAEVELIKDIPQLPHATSLSLQVFAQAEYCKRPTGIGTQNQRDHHIISLEHLQDIKITSAYRRQYEARLLKFLHASAPALKKMIVAFISAFMLSQSLQICAKECEEFLHSIPLNKEGKWAFCYHGAHMQDFTTFEWTPIKKVECRQIVHMD</sequence>
<dbReference type="Proteomes" id="UP000008022">
    <property type="component" value="Unassembled WGS sequence"/>
</dbReference>
<keyword evidence="4" id="KW-1185">Reference proteome</keyword>
<dbReference type="Gramene" id="ORUFI03G19680.1">
    <property type="protein sequence ID" value="ORUFI03G19680.1"/>
    <property type="gene ID" value="ORUFI03G19680"/>
</dbReference>
<dbReference type="InterPro" id="IPR055312">
    <property type="entry name" value="FBL15-like"/>
</dbReference>
<evidence type="ECO:0000313" key="4">
    <source>
        <dbReference type="Proteomes" id="UP000008022"/>
    </source>
</evidence>
<accession>A0A0E0NVN3</accession>
<feature type="compositionally biased region" description="Basic and acidic residues" evidence="1">
    <location>
        <begin position="8"/>
        <end position="23"/>
    </location>
</feature>
<name>A0A0E0NVN3_ORYRU</name>
<evidence type="ECO:0000256" key="1">
    <source>
        <dbReference type="SAM" id="MobiDB-lite"/>
    </source>
</evidence>
<organism evidence="3 4">
    <name type="scientific">Oryza rufipogon</name>
    <name type="common">Brownbeard rice</name>
    <name type="synonym">Asian wild rice</name>
    <dbReference type="NCBI Taxonomy" id="4529"/>
    <lineage>
        <taxon>Eukaryota</taxon>
        <taxon>Viridiplantae</taxon>
        <taxon>Streptophyta</taxon>
        <taxon>Embryophyta</taxon>
        <taxon>Tracheophyta</taxon>
        <taxon>Spermatophyta</taxon>
        <taxon>Magnoliopsida</taxon>
        <taxon>Liliopsida</taxon>
        <taxon>Poales</taxon>
        <taxon>Poaceae</taxon>
        <taxon>BOP clade</taxon>
        <taxon>Oryzoideae</taxon>
        <taxon>Oryzeae</taxon>
        <taxon>Oryzinae</taxon>
        <taxon>Oryza</taxon>
    </lineage>
</organism>
<protein>
    <recommendedName>
        <fullName evidence="2">F-box domain-containing protein</fullName>
    </recommendedName>
</protein>
<dbReference type="SMART" id="SM00256">
    <property type="entry name" value="FBOX"/>
    <property type="match status" value="1"/>
</dbReference>
<dbReference type="OMA" id="PIKKVEC"/>
<reference evidence="3" key="2">
    <citation type="submission" date="2015-06" db="UniProtKB">
        <authorList>
            <consortium name="EnsemblPlants"/>
        </authorList>
    </citation>
    <scope>IDENTIFICATION</scope>
</reference>
<dbReference type="SUPFAM" id="SSF81383">
    <property type="entry name" value="F-box domain"/>
    <property type="match status" value="1"/>
</dbReference>
<dbReference type="eggNOG" id="ENOG502R49S">
    <property type="taxonomic scope" value="Eukaryota"/>
</dbReference>